<sequence length="143" mass="15911">MMKNPNMVFSMDPDHGLVARSDWQQTEAQTVLLDLGWEWSDDAFGLLPPDDVPDFDAGVAAVDQLHLYGQVRTGFSVQPYGTMPLPVARAEEIFAEHTGQNLSEWAPFTDDPNYAKAEPRRPTHRDAMATYGTEPVTIEQCAS</sequence>
<evidence type="ECO:0000313" key="2">
    <source>
        <dbReference type="Proteomes" id="UP000253868"/>
    </source>
</evidence>
<reference evidence="2" key="1">
    <citation type="submission" date="2018-07" db="EMBL/GenBank/DDBJ databases">
        <authorList>
            <person name="Zhao J."/>
        </authorList>
    </citation>
    <scope>NUCLEOTIDE SEQUENCE [LARGE SCALE GENOMIC DNA]</scope>
    <source>
        <strain evidence="2">GSSD-12</strain>
    </source>
</reference>
<dbReference type="RefSeq" id="WP_114660389.1">
    <property type="nucleotide sequence ID" value="NZ_CP031194.1"/>
</dbReference>
<name>A0A345HQT2_9ACTN</name>
<protein>
    <submittedName>
        <fullName evidence="1">Uncharacterized protein</fullName>
    </submittedName>
</protein>
<dbReference type="AlphaFoldDB" id="A0A345HQT2"/>
<dbReference type="EMBL" id="CP031194">
    <property type="protein sequence ID" value="AXG79056.1"/>
    <property type="molecule type" value="Genomic_DNA"/>
</dbReference>
<keyword evidence="2" id="KW-1185">Reference proteome</keyword>
<evidence type="ECO:0000313" key="1">
    <source>
        <dbReference type="EMBL" id="AXG79056.1"/>
    </source>
</evidence>
<proteinExistence type="predicted"/>
<organism evidence="1 2">
    <name type="scientific">Streptomyces paludis</name>
    <dbReference type="NCBI Taxonomy" id="2282738"/>
    <lineage>
        <taxon>Bacteria</taxon>
        <taxon>Bacillati</taxon>
        <taxon>Actinomycetota</taxon>
        <taxon>Actinomycetes</taxon>
        <taxon>Kitasatosporales</taxon>
        <taxon>Streptomycetaceae</taxon>
        <taxon>Streptomyces</taxon>
    </lineage>
</organism>
<dbReference type="OrthoDB" id="4217961at2"/>
<accession>A0A345HQT2</accession>
<dbReference type="Proteomes" id="UP000253868">
    <property type="component" value="Chromosome"/>
</dbReference>
<dbReference type="KEGG" id="spad:DVK44_16695"/>
<gene>
    <name evidence="1" type="ORF">DVK44_16695</name>
</gene>